<reference evidence="1 2" key="1">
    <citation type="submission" date="2007-01" db="EMBL/GenBank/DDBJ databases">
        <authorList>
            <person name="Haygood M."/>
            <person name="Podell S."/>
            <person name="Anderson C."/>
            <person name="Hopkinson B."/>
            <person name="Roe K."/>
            <person name="Barbeau K."/>
            <person name="Gaasterland T."/>
            <person name="Ferriera S."/>
            <person name="Johnson J."/>
            <person name="Kravitz S."/>
            <person name="Beeson K."/>
            <person name="Sutton G."/>
            <person name="Rogers Y.-H."/>
            <person name="Friedman R."/>
            <person name="Frazier M."/>
            <person name="Venter J.C."/>
        </authorList>
    </citation>
    <scope>NUCLEOTIDE SEQUENCE [LARGE SCALE GENOMIC DNA]</scope>
    <source>
        <strain evidence="1 2">ATCC 23134</strain>
    </source>
</reference>
<dbReference type="Proteomes" id="UP000004095">
    <property type="component" value="Unassembled WGS sequence"/>
</dbReference>
<comment type="caution">
    <text evidence="1">The sequence shown here is derived from an EMBL/GenBank/DDBJ whole genome shotgun (WGS) entry which is preliminary data.</text>
</comment>
<gene>
    <name evidence="1" type="ORF">M23134_00321</name>
</gene>
<protein>
    <recommendedName>
        <fullName evidence="3">DUF3828 domain-containing protein</fullName>
    </recommendedName>
</protein>
<accession>A1ZP88</accession>
<organism evidence="1 2">
    <name type="scientific">Microscilla marina ATCC 23134</name>
    <dbReference type="NCBI Taxonomy" id="313606"/>
    <lineage>
        <taxon>Bacteria</taxon>
        <taxon>Pseudomonadati</taxon>
        <taxon>Bacteroidota</taxon>
        <taxon>Cytophagia</taxon>
        <taxon>Cytophagales</taxon>
        <taxon>Microscillaceae</taxon>
        <taxon>Microscilla</taxon>
    </lineage>
</organism>
<evidence type="ECO:0008006" key="3">
    <source>
        <dbReference type="Google" id="ProtNLM"/>
    </source>
</evidence>
<keyword evidence="2" id="KW-1185">Reference proteome</keyword>
<evidence type="ECO:0000313" key="2">
    <source>
        <dbReference type="Proteomes" id="UP000004095"/>
    </source>
</evidence>
<evidence type="ECO:0000313" key="1">
    <source>
        <dbReference type="EMBL" id="EAY27880.1"/>
    </source>
</evidence>
<dbReference type="EMBL" id="AAWS01000020">
    <property type="protein sequence ID" value="EAY27880.1"/>
    <property type="molecule type" value="Genomic_DNA"/>
</dbReference>
<dbReference type="AlphaFoldDB" id="A1ZP88"/>
<proteinExistence type="predicted"/>
<name>A1ZP88_MICM2</name>
<dbReference type="RefSeq" id="WP_002698900.1">
    <property type="nucleotide sequence ID" value="NZ_AAWS01000020.1"/>
</dbReference>
<sequence length="148" mass="17548">MKTYSITLILTLLVWGVYAQTDTDKGWIAYKKAKLIEAKSARKVRRFKNKPGSLVTYFYASKIRQDQKWKKVLPKKTPWSRRLTYALNKYKDWTFTKFRLVSKKEHKPSKLWVKIWVEIEYKGRKDSGTDEVSLELIDGKWVIVSLPT</sequence>